<comment type="caution">
    <text evidence="2">The sequence shown here is derived from an EMBL/GenBank/DDBJ whole genome shotgun (WGS) entry which is preliminary data.</text>
</comment>
<organism evidence="2 3">
    <name type="scientific">Gilvimarinus gilvus</name>
    <dbReference type="NCBI Taxonomy" id="3058038"/>
    <lineage>
        <taxon>Bacteria</taxon>
        <taxon>Pseudomonadati</taxon>
        <taxon>Pseudomonadota</taxon>
        <taxon>Gammaproteobacteria</taxon>
        <taxon>Cellvibrionales</taxon>
        <taxon>Cellvibrionaceae</taxon>
        <taxon>Gilvimarinus</taxon>
    </lineage>
</organism>
<protein>
    <recommendedName>
        <fullName evidence="4">Cardiolipin synthase N-terminal domain-containing protein</fullName>
    </recommendedName>
</protein>
<gene>
    <name evidence="2" type="ORF">SCD92_02270</name>
</gene>
<evidence type="ECO:0000313" key="2">
    <source>
        <dbReference type="EMBL" id="MDX6848166.1"/>
    </source>
</evidence>
<evidence type="ECO:0008006" key="4">
    <source>
        <dbReference type="Google" id="ProtNLM"/>
    </source>
</evidence>
<keyword evidence="1" id="KW-1133">Transmembrane helix</keyword>
<dbReference type="EMBL" id="JAXAFO010000002">
    <property type="protein sequence ID" value="MDX6848166.1"/>
    <property type="molecule type" value="Genomic_DNA"/>
</dbReference>
<keyword evidence="3" id="KW-1185">Reference proteome</keyword>
<name>A0ABU4RV66_9GAMM</name>
<keyword evidence="1" id="KW-0812">Transmembrane</keyword>
<accession>A0ABU4RV66</accession>
<reference evidence="2 3" key="1">
    <citation type="submission" date="2023-11" db="EMBL/GenBank/DDBJ databases">
        <title>Gilvimarinus fulvus sp. nov., isolated from the surface of Kelp.</title>
        <authorList>
            <person name="Sun Y.Y."/>
            <person name="Gong Y."/>
            <person name="Du Z.J."/>
        </authorList>
    </citation>
    <scope>NUCLEOTIDE SEQUENCE [LARGE SCALE GENOMIC DNA]</scope>
    <source>
        <strain evidence="2 3">SDUM040013</strain>
    </source>
</reference>
<feature type="transmembrane region" description="Helical" evidence="1">
    <location>
        <begin position="6"/>
        <end position="28"/>
    </location>
</feature>
<proteinExistence type="predicted"/>
<evidence type="ECO:0000313" key="3">
    <source>
        <dbReference type="Proteomes" id="UP001273505"/>
    </source>
</evidence>
<keyword evidence="1" id="KW-0472">Membrane</keyword>
<feature type="transmembrane region" description="Helical" evidence="1">
    <location>
        <begin position="40"/>
        <end position="61"/>
    </location>
</feature>
<dbReference type="RefSeq" id="WP_302723131.1">
    <property type="nucleotide sequence ID" value="NZ_JAULRU010000583.1"/>
</dbReference>
<evidence type="ECO:0000256" key="1">
    <source>
        <dbReference type="SAM" id="Phobius"/>
    </source>
</evidence>
<dbReference type="Proteomes" id="UP001273505">
    <property type="component" value="Unassembled WGS sequence"/>
</dbReference>
<sequence>MNMLNEAAIVWGALPLLIIFWGIPLLDVTYSRQVSGREKCVWLVACALTSWLAWTAFYLLAPVKRAG</sequence>